<evidence type="ECO:0000313" key="3">
    <source>
        <dbReference type="Proteomes" id="UP001189429"/>
    </source>
</evidence>
<comment type="caution">
    <text evidence="2">The sequence shown here is derived from an EMBL/GenBank/DDBJ whole genome shotgun (WGS) entry which is preliminary data.</text>
</comment>
<keyword evidence="3" id="KW-1185">Reference proteome</keyword>
<name>A0ABN9V7R5_9DINO</name>
<protein>
    <submittedName>
        <fullName evidence="2">Uncharacterized protein</fullName>
    </submittedName>
</protein>
<feature type="compositionally biased region" description="Acidic residues" evidence="1">
    <location>
        <begin position="38"/>
        <end position="52"/>
    </location>
</feature>
<feature type="non-terminal residue" evidence="2">
    <location>
        <position position="1"/>
    </location>
</feature>
<evidence type="ECO:0000313" key="2">
    <source>
        <dbReference type="EMBL" id="CAK0867940.1"/>
    </source>
</evidence>
<dbReference type="Proteomes" id="UP001189429">
    <property type="component" value="Unassembled WGS sequence"/>
</dbReference>
<dbReference type="EMBL" id="CAUYUJ010016696">
    <property type="protein sequence ID" value="CAK0867940.1"/>
    <property type="molecule type" value="Genomic_DNA"/>
</dbReference>
<proteinExistence type="predicted"/>
<accession>A0ABN9V7R5</accession>
<evidence type="ECO:0000256" key="1">
    <source>
        <dbReference type="SAM" id="MobiDB-lite"/>
    </source>
</evidence>
<feature type="region of interest" description="Disordered" evidence="1">
    <location>
        <begin position="1"/>
        <end position="104"/>
    </location>
</feature>
<organism evidence="2 3">
    <name type="scientific">Prorocentrum cordatum</name>
    <dbReference type="NCBI Taxonomy" id="2364126"/>
    <lineage>
        <taxon>Eukaryota</taxon>
        <taxon>Sar</taxon>
        <taxon>Alveolata</taxon>
        <taxon>Dinophyceae</taxon>
        <taxon>Prorocentrales</taxon>
        <taxon>Prorocentraceae</taxon>
        <taxon>Prorocentrum</taxon>
    </lineage>
</organism>
<reference evidence="2" key="1">
    <citation type="submission" date="2023-10" db="EMBL/GenBank/DDBJ databases">
        <authorList>
            <person name="Chen Y."/>
            <person name="Shah S."/>
            <person name="Dougan E. K."/>
            <person name="Thang M."/>
            <person name="Chan C."/>
        </authorList>
    </citation>
    <scope>NUCLEOTIDE SEQUENCE [LARGE SCALE GENOMIC DNA]</scope>
</reference>
<sequence length="104" mass="11014">SFPAGLGRPTAGQSEGERGRAGHSGEQGLYTSGRQEQEGDDDGEDEEEEEDKEKDGAAVTSKSGLGKSGRESHPVGRLVPPRQHARGAEALPRRPLAEGPRARQ</sequence>
<gene>
    <name evidence="2" type="ORF">PCOR1329_LOCUS54752</name>
</gene>